<dbReference type="Proteomes" id="UP001597343">
    <property type="component" value="Unassembled WGS sequence"/>
</dbReference>
<evidence type="ECO:0000256" key="1">
    <source>
        <dbReference type="ARBA" id="ARBA00022741"/>
    </source>
</evidence>
<feature type="domain" description="ABC transporter" evidence="3">
    <location>
        <begin position="3"/>
        <end position="235"/>
    </location>
</feature>
<protein>
    <submittedName>
        <fullName evidence="4">Heme ABC transporter ATP-binding protein</fullName>
    </submittedName>
</protein>
<evidence type="ECO:0000313" key="5">
    <source>
        <dbReference type="Proteomes" id="UP001597343"/>
    </source>
</evidence>
<dbReference type="PANTHER" id="PTHR42794">
    <property type="entry name" value="HEMIN IMPORT ATP-BINDING PROTEIN HMUV"/>
    <property type="match status" value="1"/>
</dbReference>
<dbReference type="PROSITE" id="PS50893">
    <property type="entry name" value="ABC_TRANSPORTER_2"/>
    <property type="match status" value="1"/>
</dbReference>
<keyword evidence="2 4" id="KW-0067">ATP-binding</keyword>
<sequence length="265" mass="29273">MKVAGEQLSVSREGRRLLADVSLHVRSGELVGLIGPNGSGKSTLLKSIYRALEPDAGRVTLDDRPLDRMSAREAAQKMAVVGQESSTEFEFSVAEIVQMGRHPHQRFFGGDQQGERALLRQALVRVGLDGWEDRSFLTLSGGEKQRVLIARCLVQQAQFLVLDEPTNHLDIRYQLQLMDLIGELGLTTLTALHDLNLAAAYCDRIYVIADGRIALSGTPAEVLTPEVLLDVFGVQAEVSTHPQTGRLRIDFFSNWQRAGERAERA</sequence>
<dbReference type="InterPro" id="IPR027417">
    <property type="entry name" value="P-loop_NTPase"/>
</dbReference>
<dbReference type="InterPro" id="IPR017871">
    <property type="entry name" value="ABC_transporter-like_CS"/>
</dbReference>
<reference evidence="5" key="1">
    <citation type="journal article" date="2019" name="Int. J. Syst. Evol. Microbiol.">
        <title>The Global Catalogue of Microorganisms (GCM) 10K type strain sequencing project: providing services to taxonomists for standard genome sequencing and annotation.</title>
        <authorList>
            <consortium name="The Broad Institute Genomics Platform"/>
            <consortium name="The Broad Institute Genome Sequencing Center for Infectious Disease"/>
            <person name="Wu L."/>
            <person name="Ma J."/>
        </authorList>
    </citation>
    <scope>NUCLEOTIDE SEQUENCE [LARGE SCALE GENOMIC DNA]</scope>
    <source>
        <strain evidence="5">CGMCC 1.13574</strain>
    </source>
</reference>
<dbReference type="CDD" id="cd03214">
    <property type="entry name" value="ABC_Iron-Siderophores_B12_Hemin"/>
    <property type="match status" value="1"/>
</dbReference>
<dbReference type="NCBIfam" id="NF010068">
    <property type="entry name" value="PRK13548.1"/>
    <property type="match status" value="1"/>
</dbReference>
<dbReference type="RefSeq" id="WP_386045521.1">
    <property type="nucleotide sequence ID" value="NZ_JBHUIO010000005.1"/>
</dbReference>
<keyword evidence="5" id="KW-1185">Reference proteome</keyword>
<dbReference type="SMART" id="SM00382">
    <property type="entry name" value="AAA"/>
    <property type="match status" value="1"/>
</dbReference>
<accession>A0ABW4ZX04</accession>
<name>A0ABW4ZX04_9BACL</name>
<dbReference type="InterPro" id="IPR003439">
    <property type="entry name" value="ABC_transporter-like_ATP-bd"/>
</dbReference>
<dbReference type="PANTHER" id="PTHR42794:SF2">
    <property type="entry name" value="ABC TRANSPORTER ATP-BINDING PROTEIN"/>
    <property type="match status" value="1"/>
</dbReference>
<evidence type="ECO:0000256" key="2">
    <source>
        <dbReference type="ARBA" id="ARBA00022840"/>
    </source>
</evidence>
<comment type="caution">
    <text evidence="4">The sequence shown here is derived from an EMBL/GenBank/DDBJ whole genome shotgun (WGS) entry which is preliminary data.</text>
</comment>
<organism evidence="4 5">
    <name type="scientific">Tumebacillus lipolyticus</name>
    <dbReference type="NCBI Taxonomy" id="1280370"/>
    <lineage>
        <taxon>Bacteria</taxon>
        <taxon>Bacillati</taxon>
        <taxon>Bacillota</taxon>
        <taxon>Bacilli</taxon>
        <taxon>Bacillales</taxon>
        <taxon>Alicyclobacillaceae</taxon>
        <taxon>Tumebacillus</taxon>
    </lineage>
</organism>
<gene>
    <name evidence="4" type="ORF">ACFSOY_08140</name>
</gene>
<dbReference type="EMBL" id="JBHUIO010000005">
    <property type="protein sequence ID" value="MFD2169963.1"/>
    <property type="molecule type" value="Genomic_DNA"/>
</dbReference>
<dbReference type="Pfam" id="PF00005">
    <property type="entry name" value="ABC_tran"/>
    <property type="match status" value="1"/>
</dbReference>
<dbReference type="Gene3D" id="3.40.50.300">
    <property type="entry name" value="P-loop containing nucleotide triphosphate hydrolases"/>
    <property type="match status" value="1"/>
</dbReference>
<dbReference type="PROSITE" id="PS00211">
    <property type="entry name" value="ABC_TRANSPORTER_1"/>
    <property type="match status" value="1"/>
</dbReference>
<keyword evidence="1" id="KW-0547">Nucleotide-binding</keyword>
<dbReference type="InterPro" id="IPR003593">
    <property type="entry name" value="AAA+_ATPase"/>
</dbReference>
<evidence type="ECO:0000313" key="4">
    <source>
        <dbReference type="EMBL" id="MFD2169963.1"/>
    </source>
</evidence>
<proteinExistence type="predicted"/>
<dbReference type="GO" id="GO:0005524">
    <property type="term" value="F:ATP binding"/>
    <property type="evidence" value="ECO:0007669"/>
    <property type="project" value="UniProtKB-KW"/>
</dbReference>
<evidence type="ECO:0000259" key="3">
    <source>
        <dbReference type="PROSITE" id="PS50893"/>
    </source>
</evidence>
<dbReference type="SUPFAM" id="SSF52540">
    <property type="entry name" value="P-loop containing nucleoside triphosphate hydrolases"/>
    <property type="match status" value="1"/>
</dbReference>